<evidence type="ECO:0000256" key="1">
    <source>
        <dbReference type="SAM" id="SignalP"/>
    </source>
</evidence>
<sequence length="173" mass="18091" precursor="true">MFRIQSIVAALIVVASMTTANAQTSDTQKFTVTVPSSIAIIAPDNVNLIHDESENDQSFLPQPWIVKGNSSAGVTATFATAAAFTHTNTPSEKRDVALGLAVDSSIGGATWTVAQSSDQTDYINNDEVATVQVSSDGFGTANMNLSVTFITDGFGTFLAGDYETIVTGTITSN</sequence>
<dbReference type="AlphaFoldDB" id="A0A5C5Y1R9"/>
<name>A0A5C5Y1R9_9PLAN</name>
<feature type="signal peptide" evidence="1">
    <location>
        <begin position="1"/>
        <end position="22"/>
    </location>
</feature>
<keyword evidence="3" id="KW-1185">Reference proteome</keyword>
<reference evidence="2 3" key="1">
    <citation type="submission" date="2019-02" db="EMBL/GenBank/DDBJ databases">
        <title>Deep-cultivation of Planctomycetes and their phenomic and genomic characterization uncovers novel biology.</title>
        <authorList>
            <person name="Wiegand S."/>
            <person name="Jogler M."/>
            <person name="Boedeker C."/>
            <person name="Pinto D."/>
            <person name="Vollmers J."/>
            <person name="Rivas-Marin E."/>
            <person name="Kohn T."/>
            <person name="Peeters S.H."/>
            <person name="Heuer A."/>
            <person name="Rast P."/>
            <person name="Oberbeckmann S."/>
            <person name="Bunk B."/>
            <person name="Jeske O."/>
            <person name="Meyerdierks A."/>
            <person name="Storesund J.E."/>
            <person name="Kallscheuer N."/>
            <person name="Luecker S."/>
            <person name="Lage O.M."/>
            <person name="Pohl T."/>
            <person name="Merkel B.J."/>
            <person name="Hornburger P."/>
            <person name="Mueller R.-W."/>
            <person name="Bruemmer F."/>
            <person name="Labrenz M."/>
            <person name="Spormann A.M."/>
            <person name="Op Den Camp H."/>
            <person name="Overmann J."/>
            <person name="Amann R."/>
            <person name="Jetten M.S.M."/>
            <person name="Mascher T."/>
            <person name="Medema M.H."/>
            <person name="Devos D.P."/>
            <person name="Kaster A.-K."/>
            <person name="Ovreas L."/>
            <person name="Rohde M."/>
            <person name="Galperin M.Y."/>
            <person name="Jogler C."/>
        </authorList>
    </citation>
    <scope>NUCLEOTIDE SEQUENCE [LARGE SCALE GENOMIC DNA]</scope>
    <source>
        <strain evidence="2 3">Pan14r</strain>
    </source>
</reference>
<evidence type="ECO:0000313" key="2">
    <source>
        <dbReference type="EMBL" id="TWT68571.1"/>
    </source>
</evidence>
<dbReference type="RefSeq" id="WP_145296026.1">
    <property type="nucleotide sequence ID" value="NZ_CP036319.1"/>
</dbReference>
<feature type="chain" id="PRO_5022905080" description="Secreted protein" evidence="1">
    <location>
        <begin position="23"/>
        <end position="173"/>
    </location>
</feature>
<evidence type="ECO:0008006" key="4">
    <source>
        <dbReference type="Google" id="ProtNLM"/>
    </source>
</evidence>
<dbReference type="OrthoDB" id="275334at2"/>
<dbReference type="EMBL" id="SJPL01000001">
    <property type="protein sequence ID" value="TWT68571.1"/>
    <property type="molecule type" value="Genomic_DNA"/>
</dbReference>
<evidence type="ECO:0000313" key="3">
    <source>
        <dbReference type="Proteomes" id="UP000317238"/>
    </source>
</evidence>
<gene>
    <name evidence="2" type="ORF">Pan14r_08170</name>
</gene>
<organism evidence="2 3">
    <name type="scientific">Crateriforma conspicua</name>
    <dbReference type="NCBI Taxonomy" id="2527996"/>
    <lineage>
        <taxon>Bacteria</taxon>
        <taxon>Pseudomonadati</taxon>
        <taxon>Planctomycetota</taxon>
        <taxon>Planctomycetia</taxon>
        <taxon>Planctomycetales</taxon>
        <taxon>Planctomycetaceae</taxon>
        <taxon>Crateriforma</taxon>
    </lineage>
</organism>
<protein>
    <recommendedName>
        <fullName evidence="4">Secreted protein</fullName>
    </recommendedName>
</protein>
<accession>A0A5C5Y1R9</accession>
<dbReference type="Proteomes" id="UP000317238">
    <property type="component" value="Unassembled WGS sequence"/>
</dbReference>
<proteinExistence type="predicted"/>
<comment type="caution">
    <text evidence="2">The sequence shown here is derived from an EMBL/GenBank/DDBJ whole genome shotgun (WGS) entry which is preliminary data.</text>
</comment>
<keyword evidence="1" id="KW-0732">Signal</keyword>